<dbReference type="KEGG" id="icp:ICMP_519"/>
<evidence type="ECO:0000313" key="14">
    <source>
        <dbReference type="Proteomes" id="UP000061704"/>
    </source>
</evidence>
<dbReference type="PROSITE" id="PS50879">
    <property type="entry name" value="RNASE_H_1"/>
    <property type="match status" value="1"/>
</dbReference>
<dbReference type="Pfam" id="PF00075">
    <property type="entry name" value="RNase_H"/>
    <property type="match status" value="1"/>
</dbReference>
<feature type="binding site" evidence="11">
    <location>
        <position position="22"/>
    </location>
    <ligand>
        <name>Mg(2+)</name>
        <dbReference type="ChEBI" id="CHEBI:18420"/>
        <label>2</label>
    </ligand>
</feature>
<reference evidence="13 14" key="1">
    <citation type="journal article" date="2011" name="Genome Biol. Evol.">
        <title>Reductive evolution of bacterial genome in insect gut environment.</title>
        <authorList>
            <person name="Nikoh N."/>
            <person name="Hosokawa T."/>
            <person name="Ohshima K."/>
            <person name="Hattori M."/>
            <person name="Fukatsu T."/>
        </authorList>
    </citation>
    <scope>NUCLEOTIDE SEQUENCE [LARGE SCALE GENOMIC DNA]</scope>
    <source>
        <strain evidence="13 14">Mpkobe</strain>
    </source>
</reference>
<dbReference type="Gene3D" id="3.30.420.10">
    <property type="entry name" value="Ribonuclease H-like superfamily/Ribonuclease H"/>
    <property type="match status" value="1"/>
</dbReference>
<dbReference type="GO" id="GO:0003676">
    <property type="term" value="F:nucleic acid binding"/>
    <property type="evidence" value="ECO:0007669"/>
    <property type="project" value="InterPro"/>
</dbReference>
<dbReference type="EC" id="3.1.26.4" evidence="11"/>
<dbReference type="PANTHER" id="PTHR10642:SF26">
    <property type="entry name" value="RIBONUCLEASE H1"/>
    <property type="match status" value="1"/>
</dbReference>
<feature type="binding site" evidence="11">
    <location>
        <position position="22"/>
    </location>
    <ligand>
        <name>Mg(2+)</name>
        <dbReference type="ChEBI" id="CHEBI:18420"/>
        <label>1</label>
    </ligand>
</feature>
<dbReference type="InterPro" id="IPR036397">
    <property type="entry name" value="RNaseH_sf"/>
</dbReference>
<evidence type="ECO:0000256" key="9">
    <source>
        <dbReference type="ARBA" id="ARBA00022801"/>
    </source>
</evidence>
<name>C5WDG0_9ENTR</name>
<accession>C5WDG0</accession>
<evidence type="ECO:0000256" key="6">
    <source>
        <dbReference type="ARBA" id="ARBA00022722"/>
    </source>
</evidence>
<keyword evidence="5 11" id="KW-0963">Cytoplasm</keyword>
<dbReference type="Proteomes" id="UP000061704">
    <property type="component" value="Chromosome"/>
</dbReference>
<feature type="binding site" evidence="11">
    <location>
        <position position="60"/>
    </location>
    <ligand>
        <name>Mg(2+)</name>
        <dbReference type="ChEBI" id="CHEBI:18420"/>
        <label>1</label>
    </ligand>
</feature>
<dbReference type="HAMAP" id="MF_00042">
    <property type="entry name" value="RNase_H"/>
    <property type="match status" value="1"/>
</dbReference>
<evidence type="ECO:0000256" key="7">
    <source>
        <dbReference type="ARBA" id="ARBA00022723"/>
    </source>
</evidence>
<evidence type="ECO:0000256" key="10">
    <source>
        <dbReference type="ARBA" id="ARBA00022842"/>
    </source>
</evidence>
<dbReference type="NCBIfam" id="NF001236">
    <property type="entry name" value="PRK00203.1"/>
    <property type="match status" value="1"/>
</dbReference>
<dbReference type="GO" id="GO:0004523">
    <property type="term" value="F:RNA-DNA hybrid ribonuclease activity"/>
    <property type="evidence" value="ECO:0007669"/>
    <property type="project" value="UniProtKB-UniRule"/>
</dbReference>
<dbReference type="AlphaFoldDB" id="C5WDG0"/>
<dbReference type="GO" id="GO:0005737">
    <property type="term" value="C:cytoplasm"/>
    <property type="evidence" value="ECO:0007669"/>
    <property type="project" value="UniProtKB-SubCell"/>
</dbReference>
<evidence type="ECO:0000259" key="12">
    <source>
        <dbReference type="PROSITE" id="PS50879"/>
    </source>
</evidence>
<keyword evidence="9 11" id="KW-0378">Hydrolase</keyword>
<dbReference type="HOGENOM" id="CLU_030894_6_0_6"/>
<evidence type="ECO:0000256" key="1">
    <source>
        <dbReference type="ARBA" id="ARBA00000077"/>
    </source>
</evidence>
<comment type="subunit">
    <text evidence="4 11">Monomer.</text>
</comment>
<evidence type="ECO:0000256" key="2">
    <source>
        <dbReference type="ARBA" id="ARBA00004496"/>
    </source>
</evidence>
<comment type="cofactor">
    <cofactor evidence="11">
        <name>Mg(2+)</name>
        <dbReference type="ChEBI" id="CHEBI:18420"/>
    </cofactor>
    <text evidence="11">Binds 1 Mg(2+) ion per subunit. May bind a second metal ion at a regulatory site, or after substrate binding.</text>
</comment>
<evidence type="ECO:0000256" key="8">
    <source>
        <dbReference type="ARBA" id="ARBA00022759"/>
    </source>
</evidence>
<evidence type="ECO:0000256" key="5">
    <source>
        <dbReference type="ARBA" id="ARBA00022490"/>
    </source>
</evidence>
<comment type="function">
    <text evidence="11">Endonuclease that specifically degrades the RNA of RNA-DNA hybrids.</text>
</comment>
<comment type="subcellular location">
    <subcellularLocation>
        <location evidence="2 11">Cytoplasm</location>
    </subcellularLocation>
</comment>
<dbReference type="OrthoDB" id="7845843at2"/>
<evidence type="ECO:0000256" key="4">
    <source>
        <dbReference type="ARBA" id="ARBA00011245"/>
    </source>
</evidence>
<dbReference type="GO" id="GO:0043137">
    <property type="term" value="P:DNA replication, removal of RNA primer"/>
    <property type="evidence" value="ECO:0007669"/>
    <property type="project" value="TreeGrafter"/>
</dbReference>
<dbReference type="PANTHER" id="PTHR10642">
    <property type="entry name" value="RIBONUCLEASE H1"/>
    <property type="match status" value="1"/>
</dbReference>
<dbReference type="SUPFAM" id="SSF53098">
    <property type="entry name" value="Ribonuclease H-like"/>
    <property type="match status" value="1"/>
</dbReference>
<keyword evidence="7 11" id="KW-0479">Metal-binding</keyword>
<evidence type="ECO:0000256" key="3">
    <source>
        <dbReference type="ARBA" id="ARBA00005300"/>
    </source>
</evidence>
<proteinExistence type="inferred from homology"/>
<dbReference type="STRING" id="476281.ICMP_519"/>
<protein>
    <recommendedName>
        <fullName evidence="11">Ribonuclease H</fullName>
        <shortName evidence="11">RNase H</shortName>
        <ecNumber evidence="11">3.1.26.4</ecNumber>
    </recommendedName>
</protein>
<feature type="binding site" evidence="11">
    <location>
        <position position="146"/>
    </location>
    <ligand>
        <name>Mg(2+)</name>
        <dbReference type="ChEBI" id="CHEBI:18420"/>
        <label>2</label>
    </ligand>
</feature>
<organism evidence="13 14">
    <name type="scientific">Candidatus Ishikawaella capsulata Mpkobe</name>
    <dbReference type="NCBI Taxonomy" id="476281"/>
    <lineage>
        <taxon>Bacteria</taxon>
        <taxon>Pseudomonadati</taxon>
        <taxon>Pseudomonadota</taxon>
        <taxon>Gammaproteobacteria</taxon>
        <taxon>Enterobacterales</taxon>
        <taxon>Enterobacteriaceae</taxon>
        <taxon>Candidatus Ishikawella</taxon>
    </lineage>
</organism>
<dbReference type="InterPro" id="IPR050092">
    <property type="entry name" value="RNase_H"/>
</dbReference>
<evidence type="ECO:0000256" key="11">
    <source>
        <dbReference type="HAMAP-Rule" id="MF_00042"/>
    </source>
</evidence>
<keyword evidence="14" id="KW-1185">Reference proteome</keyword>
<comment type="catalytic activity">
    <reaction evidence="1 11">
        <text>Endonucleolytic cleavage to 5'-phosphomonoester.</text>
        <dbReference type="EC" id="3.1.26.4"/>
    </reaction>
</comment>
<feature type="domain" description="RNase H type-1" evidence="12">
    <location>
        <begin position="13"/>
        <end position="154"/>
    </location>
</feature>
<keyword evidence="10 11" id="KW-0460">Magnesium</keyword>
<keyword evidence="6 11" id="KW-0540">Nuclease</keyword>
<keyword evidence="8 11" id="KW-0255">Endonuclease</keyword>
<gene>
    <name evidence="11 13" type="primary">rnhA</name>
    <name evidence="13" type="ORF">ICMP_519</name>
</gene>
<dbReference type="InterPro" id="IPR012337">
    <property type="entry name" value="RNaseH-like_sf"/>
</dbReference>
<dbReference type="InterPro" id="IPR002156">
    <property type="entry name" value="RNaseH_domain"/>
</dbReference>
<dbReference type="CDD" id="cd09278">
    <property type="entry name" value="RNase_HI_prokaryote_like"/>
    <property type="match status" value="1"/>
</dbReference>
<dbReference type="FunFam" id="3.30.420.10:FF:000008">
    <property type="entry name" value="Ribonuclease H"/>
    <property type="match status" value="1"/>
</dbReference>
<sequence>MLNYKSTKNIMYNNKLVEIFTDGSCIGNPGPGGYSTIVRYHSHEKELSAGYYLTTNNRMELMAAITGLESLNQPCKIILRTDSKYLLQGIKSWIHIWKKSGWQKANKKPIKNMDLWQRLDKNIHQHQIIWQWIKSHIGHPENERCDKLARFAATHPTFEDKGYK</sequence>
<dbReference type="GO" id="GO:0000287">
    <property type="term" value="F:magnesium ion binding"/>
    <property type="evidence" value="ECO:0007669"/>
    <property type="project" value="UniProtKB-UniRule"/>
</dbReference>
<dbReference type="InterPro" id="IPR022892">
    <property type="entry name" value="RNaseHI"/>
</dbReference>
<feature type="binding site" evidence="11">
    <location>
        <position position="82"/>
    </location>
    <ligand>
        <name>Mg(2+)</name>
        <dbReference type="ChEBI" id="CHEBI:18420"/>
        <label>1</label>
    </ligand>
</feature>
<evidence type="ECO:0000313" key="13">
    <source>
        <dbReference type="EMBL" id="BAH83366.1"/>
    </source>
</evidence>
<dbReference type="EMBL" id="AP010872">
    <property type="protein sequence ID" value="BAH83366.1"/>
    <property type="molecule type" value="Genomic_DNA"/>
</dbReference>
<comment type="similarity">
    <text evidence="3 11">Belongs to the RNase H family.</text>
</comment>